<reference evidence="2" key="1">
    <citation type="submission" date="2018-07" db="EMBL/GenBank/DDBJ databases">
        <authorList>
            <consortium name="PulseNet: The National Subtyping Network for Foodborne Disease Surveillance"/>
            <person name="Tarr C.L."/>
            <person name="Trees E."/>
            <person name="Katz L.S."/>
            <person name="Carleton-Romer H.A."/>
            <person name="Stroika S."/>
            <person name="Kucerova Z."/>
            <person name="Roache K.F."/>
            <person name="Sabol A.L."/>
            <person name="Besser J."/>
            <person name="Gerner-Smidt P."/>
        </authorList>
    </citation>
    <scope>NUCLEOTIDE SEQUENCE</scope>
    <source>
        <strain evidence="2">PNUSAS016063</strain>
    </source>
</reference>
<feature type="domain" description="Glycosyltransferase 2-like" evidence="1">
    <location>
        <begin position="5"/>
        <end position="116"/>
    </location>
</feature>
<keyword evidence="2" id="KW-0808">Transferase</keyword>
<dbReference type="PANTHER" id="PTHR43685">
    <property type="entry name" value="GLYCOSYLTRANSFERASE"/>
    <property type="match status" value="1"/>
</dbReference>
<sequence length="121" mass="13273">MKITLIIPTYNAGSLWPNVLDAIKQQTIYPDKLIVIDSGSKDETVPLASDLKNISIFNIDSKDFNHGGTRNLAVAKTLDADVIIFLTQDAILADSDAIKNLVYYFSDPLIAAVCGRQLPHK</sequence>
<gene>
    <name evidence="2" type="primary">rfbN</name>
    <name evidence="2" type="ORF">CEF92_24355</name>
</gene>
<feature type="non-terminal residue" evidence="2">
    <location>
        <position position="121"/>
    </location>
</feature>
<protein>
    <submittedName>
        <fullName evidence="2">O antigen biosynthesis rhamnosyltransferase RfbN</fullName>
    </submittedName>
</protein>
<comment type="caution">
    <text evidence="2">The sequence shown here is derived from an EMBL/GenBank/DDBJ whole genome shotgun (WGS) entry which is preliminary data.</text>
</comment>
<dbReference type="AlphaFoldDB" id="A0A603GIF5"/>
<accession>A0A603GIF5</accession>
<dbReference type="Gene3D" id="3.90.550.10">
    <property type="entry name" value="Spore Coat Polysaccharide Biosynthesis Protein SpsA, Chain A"/>
    <property type="match status" value="1"/>
</dbReference>
<dbReference type="PANTHER" id="PTHR43685:SF13">
    <property type="entry name" value="O ANTIGEN BIOSYNTHESIS RHAMNOSYLTRANSFERASE RFBN"/>
    <property type="match status" value="1"/>
</dbReference>
<dbReference type="SUPFAM" id="SSF53448">
    <property type="entry name" value="Nucleotide-diphospho-sugar transferases"/>
    <property type="match status" value="1"/>
</dbReference>
<evidence type="ECO:0000313" key="2">
    <source>
        <dbReference type="EMBL" id="ECT9085958.1"/>
    </source>
</evidence>
<dbReference type="GO" id="GO:0016740">
    <property type="term" value="F:transferase activity"/>
    <property type="evidence" value="ECO:0007669"/>
    <property type="project" value="UniProtKB-KW"/>
</dbReference>
<dbReference type="Pfam" id="PF00535">
    <property type="entry name" value="Glycos_transf_2"/>
    <property type="match status" value="1"/>
</dbReference>
<dbReference type="InterPro" id="IPR029044">
    <property type="entry name" value="Nucleotide-diphossugar_trans"/>
</dbReference>
<dbReference type="InterPro" id="IPR050834">
    <property type="entry name" value="Glycosyltransf_2"/>
</dbReference>
<dbReference type="GO" id="GO:0044010">
    <property type="term" value="P:single-species biofilm formation"/>
    <property type="evidence" value="ECO:0007669"/>
    <property type="project" value="TreeGrafter"/>
</dbReference>
<organism evidence="2">
    <name type="scientific">Salmonella enterica</name>
    <name type="common">Salmonella choleraesuis</name>
    <dbReference type="NCBI Taxonomy" id="28901"/>
    <lineage>
        <taxon>Bacteria</taxon>
        <taxon>Pseudomonadati</taxon>
        <taxon>Pseudomonadota</taxon>
        <taxon>Gammaproteobacteria</taxon>
        <taxon>Enterobacterales</taxon>
        <taxon>Enterobacteriaceae</taxon>
        <taxon>Salmonella</taxon>
    </lineage>
</organism>
<proteinExistence type="predicted"/>
<dbReference type="CDD" id="cd00761">
    <property type="entry name" value="Glyco_tranf_GTA_type"/>
    <property type="match status" value="1"/>
</dbReference>
<name>A0A603GIF5_SALER</name>
<dbReference type="InterPro" id="IPR001173">
    <property type="entry name" value="Glyco_trans_2-like"/>
</dbReference>
<evidence type="ECO:0000259" key="1">
    <source>
        <dbReference type="Pfam" id="PF00535"/>
    </source>
</evidence>
<dbReference type="EMBL" id="AAKOGP010000188">
    <property type="protein sequence ID" value="ECT9085958.1"/>
    <property type="molecule type" value="Genomic_DNA"/>
</dbReference>